<feature type="domain" description="BP74 N-terminal" evidence="2">
    <location>
        <begin position="24"/>
        <end position="143"/>
    </location>
</feature>
<dbReference type="PANTHER" id="PTHR35883">
    <property type="entry name" value="CYCLIC AMP-INDUCIBLE PROTEIN BP74-RELATED"/>
    <property type="match status" value="1"/>
</dbReference>
<keyword evidence="1" id="KW-0732">Signal</keyword>
<feature type="signal peptide" evidence="1">
    <location>
        <begin position="1"/>
        <end position="22"/>
    </location>
</feature>
<organism evidence="3 4">
    <name type="scientific">Luteibacter yeojuensis</name>
    <dbReference type="NCBI Taxonomy" id="345309"/>
    <lineage>
        <taxon>Bacteria</taxon>
        <taxon>Pseudomonadati</taxon>
        <taxon>Pseudomonadota</taxon>
        <taxon>Gammaproteobacteria</taxon>
        <taxon>Lysobacterales</taxon>
        <taxon>Rhodanobacteraceae</taxon>
        <taxon>Luteibacter</taxon>
    </lineage>
</organism>
<evidence type="ECO:0000256" key="1">
    <source>
        <dbReference type="SAM" id="SignalP"/>
    </source>
</evidence>
<gene>
    <name evidence="3" type="ORF">HBF32_10235</name>
</gene>
<dbReference type="RefSeq" id="WP_166699527.1">
    <property type="nucleotide sequence ID" value="NZ_JAAQTL010000001.1"/>
</dbReference>
<dbReference type="EMBL" id="JAAQTL010000001">
    <property type="protein sequence ID" value="NID15834.1"/>
    <property type="molecule type" value="Genomic_DNA"/>
</dbReference>
<evidence type="ECO:0000313" key="4">
    <source>
        <dbReference type="Proteomes" id="UP000518878"/>
    </source>
</evidence>
<sequence>MRSLIAGSTIAAFALLSAQAHAETAYFSFVSPTVSQPGIHEFVFGATDPQTIARLRDVVTNAGTLPARLDRVRGVITTERRAYNQDWPFHFVPSTVRFTEGLDAEACDATPFEIESNLHLVGGSYLPRNEWCPYSMRLVREVSVANPETQE</sequence>
<dbReference type="AlphaFoldDB" id="A0A7X5QUV4"/>
<protein>
    <recommendedName>
        <fullName evidence="2">BP74 N-terminal domain-containing protein</fullName>
    </recommendedName>
</protein>
<evidence type="ECO:0000313" key="3">
    <source>
        <dbReference type="EMBL" id="NID15834.1"/>
    </source>
</evidence>
<dbReference type="Proteomes" id="UP000518878">
    <property type="component" value="Unassembled WGS sequence"/>
</dbReference>
<feature type="chain" id="PRO_5031306820" description="BP74 N-terminal domain-containing protein" evidence="1">
    <location>
        <begin position="23"/>
        <end position="151"/>
    </location>
</feature>
<comment type="caution">
    <text evidence="3">The sequence shown here is derived from an EMBL/GenBank/DDBJ whole genome shotgun (WGS) entry which is preliminary data.</text>
</comment>
<name>A0A7X5QUV4_9GAMM</name>
<dbReference type="InterPro" id="IPR056422">
    <property type="entry name" value="BP74_N"/>
</dbReference>
<dbReference type="PANTHER" id="PTHR35883:SF1">
    <property type="entry name" value="CALMODULIN-BINDING PROTEIN CAM-BP15-RELATED"/>
    <property type="match status" value="1"/>
</dbReference>
<reference evidence="3 4" key="1">
    <citation type="journal article" date="2006" name="Int. J. Syst. Evol. Microbiol.">
        <title>Dyella yeojuensis sp. nov., isolated from greenhouse soil in Korea.</title>
        <authorList>
            <person name="Kim B.Y."/>
            <person name="Weon H.Y."/>
            <person name="Lee K.H."/>
            <person name="Seok S.J."/>
            <person name="Kwon S.W."/>
            <person name="Go S.J."/>
            <person name="Stackebrandt E."/>
        </authorList>
    </citation>
    <scope>NUCLEOTIDE SEQUENCE [LARGE SCALE GENOMIC DNA]</scope>
    <source>
        <strain evidence="3 4">DSM 17673</strain>
    </source>
</reference>
<dbReference type="Pfam" id="PF23621">
    <property type="entry name" value="BP74_N"/>
    <property type="match status" value="1"/>
</dbReference>
<accession>A0A7X5QUV4</accession>
<evidence type="ECO:0000259" key="2">
    <source>
        <dbReference type="Pfam" id="PF23621"/>
    </source>
</evidence>
<keyword evidence="4" id="KW-1185">Reference proteome</keyword>
<proteinExistence type="predicted"/>
<dbReference type="InterPro" id="IPR053344">
    <property type="entry name" value="cAMP-inducible_BP74-like"/>
</dbReference>